<comment type="caution">
    <text evidence="1">The sequence shown here is derived from an EMBL/GenBank/DDBJ whole genome shotgun (WGS) entry which is preliminary data.</text>
</comment>
<dbReference type="OrthoDB" id="1821872at2"/>
<sequence>MKIRRRGRRVSVLVDAGELSELGLSFEDFREKRVGALLFLAAVRGHLSADGEGEVQGGIRVSRQGGGVRLTMNAYLPPEHFPSAEDTCGRTDELKSGFELYRTLSGYALITAVTDPVEAAKLREHNRLICKK</sequence>
<keyword evidence="2" id="KW-1185">Reference proteome</keyword>
<gene>
    <name evidence="1" type="ORF">CUS_5885</name>
</gene>
<accession>E9SCH2</accession>
<proteinExistence type="predicted"/>
<organism evidence="1 2">
    <name type="scientific">Ruminococcus albus 8</name>
    <dbReference type="NCBI Taxonomy" id="246199"/>
    <lineage>
        <taxon>Bacteria</taxon>
        <taxon>Bacillati</taxon>
        <taxon>Bacillota</taxon>
        <taxon>Clostridia</taxon>
        <taxon>Eubacteriales</taxon>
        <taxon>Oscillospiraceae</taxon>
        <taxon>Ruminococcus</taxon>
    </lineage>
</organism>
<reference evidence="1 2" key="1">
    <citation type="submission" date="2011-02" db="EMBL/GenBank/DDBJ databases">
        <authorList>
            <person name="Nelson K.E."/>
            <person name="Sutton G."/>
            <person name="Torralba M."/>
            <person name="Durkin S."/>
            <person name="Harkins D."/>
            <person name="Montgomery R."/>
            <person name="Ziemer C."/>
            <person name="Klaassens E."/>
            <person name="Ocuiv P."/>
            <person name="Morrison M."/>
        </authorList>
    </citation>
    <scope>NUCLEOTIDE SEQUENCE [LARGE SCALE GENOMIC DNA]</scope>
    <source>
        <strain evidence="1 2">8</strain>
    </source>
</reference>
<protein>
    <submittedName>
        <fullName evidence="1">Uncharacterized protein</fullName>
    </submittedName>
</protein>
<name>E9SCH2_RUMAL</name>
<evidence type="ECO:0000313" key="1">
    <source>
        <dbReference type="EMBL" id="EGC03006.1"/>
    </source>
</evidence>
<dbReference type="AlphaFoldDB" id="E9SCH2"/>
<evidence type="ECO:0000313" key="2">
    <source>
        <dbReference type="Proteomes" id="UP000004259"/>
    </source>
</evidence>
<dbReference type="STRING" id="246199.CUS_5885"/>
<dbReference type="RefSeq" id="WP_002849660.1">
    <property type="nucleotide sequence ID" value="NZ_ADKM02000080.1"/>
</dbReference>
<dbReference type="Proteomes" id="UP000004259">
    <property type="component" value="Unassembled WGS sequence"/>
</dbReference>
<dbReference type="EMBL" id="ADKM02000080">
    <property type="protein sequence ID" value="EGC03006.1"/>
    <property type="molecule type" value="Genomic_DNA"/>
</dbReference>